<evidence type="ECO:0000313" key="15">
    <source>
        <dbReference type="EMBL" id="EEY21476.1"/>
    </source>
</evidence>
<feature type="region of interest" description="Disordered" evidence="9">
    <location>
        <begin position="1392"/>
        <end position="1413"/>
    </location>
</feature>
<dbReference type="GO" id="GO:0008270">
    <property type="term" value="F:zinc ion binding"/>
    <property type="evidence" value="ECO:0007669"/>
    <property type="project" value="UniProtKB-KW"/>
</dbReference>
<dbReference type="InterPro" id="IPR004198">
    <property type="entry name" value="Znf_C5HC2"/>
</dbReference>
<dbReference type="InterPro" id="IPR001841">
    <property type="entry name" value="Znf_RING"/>
</dbReference>
<dbReference type="InterPro" id="IPR003347">
    <property type="entry name" value="JmjC_dom"/>
</dbReference>
<dbReference type="Proteomes" id="UP000008698">
    <property type="component" value="Unassembled WGS sequence"/>
</dbReference>
<dbReference type="eggNOG" id="KOG1246">
    <property type="taxonomic scope" value="Eukaryota"/>
</dbReference>
<dbReference type="PROSITE" id="PS51183">
    <property type="entry name" value="JMJN"/>
    <property type="match status" value="1"/>
</dbReference>
<keyword evidence="3" id="KW-0677">Repeat</keyword>
<evidence type="ECO:0000256" key="6">
    <source>
        <dbReference type="ARBA" id="ARBA00023004"/>
    </source>
</evidence>
<proteinExistence type="predicted"/>
<feature type="region of interest" description="Disordered" evidence="9">
    <location>
        <begin position="845"/>
        <end position="869"/>
    </location>
</feature>
<dbReference type="GO" id="GO:0005634">
    <property type="term" value="C:nucleus"/>
    <property type="evidence" value="ECO:0007669"/>
    <property type="project" value="UniProtKB-SubCell"/>
</dbReference>
<dbReference type="CDD" id="cd16100">
    <property type="entry name" value="ARID"/>
    <property type="match status" value="1"/>
</dbReference>
<dbReference type="Pfam" id="PF02928">
    <property type="entry name" value="zf-C5HC2"/>
    <property type="match status" value="1"/>
</dbReference>
<dbReference type="InterPro" id="IPR019786">
    <property type="entry name" value="Zinc_finger_PHD-type_CS"/>
</dbReference>
<evidence type="ECO:0000256" key="1">
    <source>
        <dbReference type="ARBA" id="ARBA00004123"/>
    </source>
</evidence>
<feature type="domain" description="JmjN" evidence="13">
    <location>
        <begin position="90"/>
        <end position="131"/>
    </location>
</feature>
<dbReference type="InterPro" id="IPR013637">
    <property type="entry name" value="Lys_sp_deMease-like_dom"/>
</dbReference>
<dbReference type="Gene3D" id="1.10.150.60">
    <property type="entry name" value="ARID DNA-binding domain"/>
    <property type="match status" value="1"/>
</dbReference>
<dbReference type="InterPro" id="IPR019787">
    <property type="entry name" value="Znf_PHD-finger"/>
</dbReference>
<evidence type="ECO:0000259" key="14">
    <source>
        <dbReference type="PROSITE" id="PS51184"/>
    </source>
</evidence>
<feature type="region of interest" description="Disordered" evidence="9">
    <location>
        <begin position="1"/>
        <end position="91"/>
    </location>
</feature>
<dbReference type="KEGG" id="val:VDBG_07586"/>
<dbReference type="GO" id="GO:0006355">
    <property type="term" value="P:regulation of DNA-templated transcription"/>
    <property type="evidence" value="ECO:0007669"/>
    <property type="project" value="TreeGrafter"/>
</dbReference>
<accession>C9SRR1</accession>
<evidence type="ECO:0000256" key="9">
    <source>
        <dbReference type="SAM" id="MobiDB-lite"/>
    </source>
</evidence>
<feature type="compositionally biased region" description="Low complexity" evidence="9">
    <location>
        <begin position="15"/>
        <end position="36"/>
    </location>
</feature>
<dbReference type="Pfam" id="PF00628">
    <property type="entry name" value="PHD"/>
    <property type="match status" value="2"/>
</dbReference>
<dbReference type="SMART" id="SM00249">
    <property type="entry name" value="PHD"/>
    <property type="match status" value="2"/>
</dbReference>
<dbReference type="SUPFAM" id="SSF46774">
    <property type="entry name" value="ARID-like"/>
    <property type="match status" value="1"/>
</dbReference>
<feature type="region of interest" description="Disordered" evidence="9">
    <location>
        <begin position="1489"/>
        <end position="1560"/>
    </location>
</feature>
<sequence>MVSAPTIGNAAVGGSASAPTSSRASPAVGAGKAKAGQVNSNGYHPTNPQIPLSSMTSLPLDLSSVERRGQPTAAKEPMKKKNRPHGLEEAPTYCPTEEEWKDPFEYIRKITPEAKQFGLCKIIPPDSWNPEFAIDTEDTQAGVELGRRKYAPPKTRTHTGNGLHRLTFAGTRANMSYLDALAKFHKQQGNNLHRLPYVDKKPLDLYRLKKAVEARGGFEKVCKGKKWAEIGRDLGYSGKIMSSLSTSLKNSYQKWLCPYEDYLRVAKPGVHQQLELENGGPYTPTHGGPALTCLCSDPSGPRPPRDENSTPGEKCETCGKADEAGPLHVCESCDHAYHGSCLDPPLKQKVDPEWNCPRCLVGDGQYGFEEGGLYSLRQFQQKAADFKQGFFERKMPYDSVLKCHRPVTEEDVETEFWRLVADMEETVEVEYGADIHCTTHGSGFPTVEKHPKNPYSTDPWNLNLLPLHPESLFRHIKSDISGMMVPWVYVGMIFSTFCWHNEDHYAYSANYQHFGATKTWYGIPGEDAEKFEAAMREAVPELFETQPDLLFQLVTLLTPEQLKKAGVRVFALDQRAGQFVITFPQAYHAGFNHGFNFNEAVNFAPCDWEPFGLSGVTRLRDFRKQPCFSHDALLWTAAEGTATNGLTIQTAKWLAPALERIHERELAARADFISKHVQSQGHKCSLTGANNSDCPLAFEIEEADLPLEDDYLCSYCKAFSYLSRFRCTKTGKILCLLHAGQHACCDVPESQRYLGEQHVLLYRRAEDVIAATFAKVLEKAHTPEAWEEKYDKMLEEEATPSLKSLRALLHEGERIPYDLVSLPLLREFVDRCNEWVEEATNYTVRKQQNRRKSDKGLTNRKSSVADQKERDARDVSNIYRLLQEAEHIGFDCPEILQLRERADGIETFQKNANKALEHLHTATAEVIEELLEEGRSFNVDIPEVGRLSRILDQLNWNDKARRSRSVVLNLNEVKELIEEGQRLEIPSYNDHLTYYLDQMHAGQVWEKKARELIYAEAVHYAQLEALSTQVTVNSLPVSQETLAAVDAILHKQREAHRQILDLTERSRHPDIRKRPKYTEVAEIMRKLEDLNSKPNGTLDLGREQKRHEDWMREGKKLFGKTNAPLHILKSHMEYVLERNQDCFDIVNDKPRTPAEPASREASPEARASRFEDSRVREVFCICRKVEAGMMIECELCHEWYHGKCLKIARGKVKDEDKYTCPICDWRLKVPRDAARPKLEDLLAWADKINNLPFQPEEEEVLQQIIDNAQEFRNHVAGICNPLVSTKSEADTQRFYLRKIEGAEILLAYETNFFRQELHKWCPVAPNPPPVLEVSKSTRKPRPTKLQKLLAQYGVDDPEDLPENMKQKAASLIRKAQNAEAAANAHAAGVAASAAGARVPPGSRHSTTSKDDAMDIDSGPTLHPGLFMPNGNGGPQLVHDNSSMSLEDRLNNGQEDGLNLLDPGQRSKALEILGRTDVGRKRAEEMYGPGVWNENKGLRQSPATGATGGPQDERAVDKMFEDLTNHDDDGRKGREPFDGFVPTAESFENERNGMDALLDGE</sequence>
<dbReference type="Pfam" id="PF08429">
    <property type="entry name" value="PLU-1"/>
    <property type="match status" value="1"/>
</dbReference>
<feature type="region of interest" description="Disordered" evidence="9">
    <location>
        <begin position="1148"/>
        <end position="1167"/>
    </location>
</feature>
<dbReference type="PANTHER" id="PTHR10694">
    <property type="entry name" value="LYSINE-SPECIFIC DEMETHYLASE"/>
    <property type="match status" value="1"/>
</dbReference>
<dbReference type="RefSeq" id="XP_003002127.1">
    <property type="nucleotide sequence ID" value="XM_003002081.1"/>
</dbReference>
<dbReference type="PROSITE" id="PS01359">
    <property type="entry name" value="ZF_PHD_1"/>
    <property type="match status" value="1"/>
</dbReference>
<feature type="domain" description="PHD-type" evidence="10">
    <location>
        <begin position="1177"/>
        <end position="1226"/>
    </location>
</feature>
<evidence type="ECO:0000256" key="4">
    <source>
        <dbReference type="ARBA" id="ARBA00022771"/>
    </source>
</evidence>
<dbReference type="InterPro" id="IPR011011">
    <property type="entry name" value="Znf_FYVE_PHD"/>
</dbReference>
<feature type="domain" description="PHD-type" evidence="10">
    <location>
        <begin position="312"/>
        <end position="362"/>
    </location>
</feature>
<evidence type="ECO:0000259" key="10">
    <source>
        <dbReference type="PROSITE" id="PS50016"/>
    </source>
</evidence>
<dbReference type="SUPFAM" id="SSF57903">
    <property type="entry name" value="FYVE/PHD zinc finger"/>
    <property type="match status" value="2"/>
</dbReference>
<dbReference type="STRING" id="526221.C9SRR1"/>
<dbReference type="InterPro" id="IPR003349">
    <property type="entry name" value="JmjN"/>
</dbReference>
<dbReference type="InterPro" id="IPR036431">
    <property type="entry name" value="ARID_dom_sf"/>
</dbReference>
<evidence type="ECO:0000256" key="2">
    <source>
        <dbReference type="ARBA" id="ARBA00022723"/>
    </source>
</evidence>
<feature type="domain" description="RING-type" evidence="11">
    <location>
        <begin position="315"/>
        <end position="359"/>
    </location>
</feature>
<dbReference type="GO" id="GO:0032259">
    <property type="term" value="P:methylation"/>
    <property type="evidence" value="ECO:0007669"/>
    <property type="project" value="UniProtKB-KW"/>
</dbReference>
<evidence type="ECO:0000259" key="12">
    <source>
        <dbReference type="PROSITE" id="PS51011"/>
    </source>
</evidence>
<reference evidence="16" key="1">
    <citation type="journal article" date="2011" name="PLoS Pathog.">
        <title>Comparative genomics yields insights into niche adaptation of plant vascular wilt pathogens.</title>
        <authorList>
            <person name="Klosterman S.J."/>
            <person name="Subbarao K.V."/>
            <person name="Kang S."/>
            <person name="Veronese P."/>
            <person name="Gold S.E."/>
            <person name="Thomma B.P.H.J."/>
            <person name="Chen Z."/>
            <person name="Henrissat B."/>
            <person name="Lee Y.-H."/>
            <person name="Park J."/>
            <person name="Garcia-Pedrajas M.D."/>
            <person name="Barbara D.J."/>
            <person name="Anchieta A."/>
            <person name="de Jonge R."/>
            <person name="Santhanam P."/>
            <person name="Maruthachalam K."/>
            <person name="Atallah Z."/>
            <person name="Amyotte S.G."/>
            <person name="Paz Z."/>
            <person name="Inderbitzin P."/>
            <person name="Hayes R.J."/>
            <person name="Heiman D.I."/>
            <person name="Young S."/>
            <person name="Zeng Q."/>
            <person name="Engels R."/>
            <person name="Galagan J."/>
            <person name="Cuomo C.A."/>
            <person name="Dobinson K.F."/>
            <person name="Ma L.-J."/>
        </authorList>
    </citation>
    <scope>NUCLEOTIDE SEQUENCE [LARGE SCALE GENOMIC DNA]</scope>
    <source>
        <strain evidence="16">VaMs.102 / ATCC MYA-4576 / FGSC 10136</strain>
    </source>
</reference>
<evidence type="ECO:0000256" key="5">
    <source>
        <dbReference type="ARBA" id="ARBA00022833"/>
    </source>
</evidence>
<dbReference type="SMART" id="SM00501">
    <property type="entry name" value="BRIGHT"/>
    <property type="match status" value="1"/>
</dbReference>
<dbReference type="InterPro" id="IPR001606">
    <property type="entry name" value="ARID_dom"/>
</dbReference>
<dbReference type="FunFam" id="3.30.40.10:FF:000322">
    <property type="entry name" value="PHD transcription factor (Rum1)"/>
    <property type="match status" value="1"/>
</dbReference>
<dbReference type="Pfam" id="PF02373">
    <property type="entry name" value="JmjC"/>
    <property type="match status" value="1"/>
</dbReference>
<protein>
    <submittedName>
        <fullName evidence="15">Histone demethylase JARID1A</fullName>
    </submittedName>
</protein>
<keyword evidence="6" id="KW-0408">Iron</keyword>
<keyword evidence="2" id="KW-0479">Metal-binding</keyword>
<dbReference type="SUPFAM" id="SSF51197">
    <property type="entry name" value="Clavaminate synthase-like"/>
    <property type="match status" value="1"/>
</dbReference>
<dbReference type="SMART" id="SM00558">
    <property type="entry name" value="JmjC"/>
    <property type="match status" value="1"/>
</dbReference>
<evidence type="ECO:0000259" key="13">
    <source>
        <dbReference type="PROSITE" id="PS51183"/>
    </source>
</evidence>
<evidence type="ECO:0000256" key="7">
    <source>
        <dbReference type="ARBA" id="ARBA00023242"/>
    </source>
</evidence>
<dbReference type="Pfam" id="PF02375">
    <property type="entry name" value="JmjN"/>
    <property type="match status" value="1"/>
</dbReference>
<dbReference type="EMBL" id="DS985223">
    <property type="protein sequence ID" value="EEY21476.1"/>
    <property type="molecule type" value="Genomic_DNA"/>
</dbReference>
<dbReference type="GO" id="GO:0008168">
    <property type="term" value="F:methyltransferase activity"/>
    <property type="evidence" value="ECO:0007669"/>
    <property type="project" value="UniProtKB-KW"/>
</dbReference>
<dbReference type="OMA" id="GFDQVCK"/>
<dbReference type="InterPro" id="IPR013083">
    <property type="entry name" value="Znf_RING/FYVE/PHD"/>
</dbReference>
<dbReference type="HOGENOM" id="CLU_000991_0_0_1"/>
<dbReference type="PROSITE" id="PS50016">
    <property type="entry name" value="ZF_PHD_2"/>
    <property type="match status" value="2"/>
</dbReference>
<feature type="compositionally biased region" description="Basic and acidic residues" evidence="9">
    <location>
        <begin position="1510"/>
        <end position="1536"/>
    </location>
</feature>
<name>C9SRR1_VERA1</name>
<dbReference type="GO" id="GO:0003677">
    <property type="term" value="F:DNA binding"/>
    <property type="evidence" value="ECO:0007669"/>
    <property type="project" value="InterPro"/>
</dbReference>
<dbReference type="Gene3D" id="2.60.120.650">
    <property type="entry name" value="Cupin"/>
    <property type="match status" value="1"/>
</dbReference>
<keyword evidence="4 8" id="KW-0863">Zinc-finger</keyword>
<dbReference type="CDD" id="cd15518">
    <property type="entry name" value="PHD_Ecm5p_Lid2p_like"/>
    <property type="match status" value="1"/>
</dbReference>
<keyword evidence="15" id="KW-0808">Transferase</keyword>
<dbReference type="Gene3D" id="3.30.40.10">
    <property type="entry name" value="Zinc/RING finger domain, C3HC4 (zinc finger)"/>
    <property type="match status" value="1"/>
</dbReference>
<dbReference type="PANTHER" id="PTHR10694:SF33">
    <property type="entry name" value="LYSINE-SPECIFIC DEMETHYLASE 5"/>
    <property type="match status" value="1"/>
</dbReference>
<dbReference type="PROSITE" id="PS51011">
    <property type="entry name" value="ARID"/>
    <property type="match status" value="1"/>
</dbReference>
<keyword evidence="16" id="KW-1185">Reference proteome</keyword>
<dbReference type="GO" id="GO:0034647">
    <property type="term" value="F:histone H3K4me/H3K4me2/H3K4me3 demethylase activity"/>
    <property type="evidence" value="ECO:0007669"/>
    <property type="project" value="TreeGrafter"/>
</dbReference>
<dbReference type="SMART" id="SM01014">
    <property type="entry name" value="ARID"/>
    <property type="match status" value="1"/>
</dbReference>
<dbReference type="OrthoDB" id="1678912at2759"/>
<organism evidence="16">
    <name type="scientific">Verticillium alfalfae (strain VaMs.102 / ATCC MYA-4576 / FGSC 10136)</name>
    <name type="common">Verticillium wilt of alfalfa</name>
    <name type="synonym">Verticillium albo-atrum</name>
    <dbReference type="NCBI Taxonomy" id="526221"/>
    <lineage>
        <taxon>Eukaryota</taxon>
        <taxon>Fungi</taxon>
        <taxon>Dikarya</taxon>
        <taxon>Ascomycota</taxon>
        <taxon>Pezizomycotina</taxon>
        <taxon>Sordariomycetes</taxon>
        <taxon>Hypocreomycetidae</taxon>
        <taxon>Glomerellales</taxon>
        <taxon>Plectosphaerellaceae</taxon>
        <taxon>Verticillium</taxon>
    </lineage>
</organism>
<evidence type="ECO:0000259" key="11">
    <source>
        <dbReference type="PROSITE" id="PS50089"/>
    </source>
</evidence>
<dbReference type="FunFam" id="2.60.120.650:FF:000014">
    <property type="entry name" value="PHD transcription factor (Rum1)"/>
    <property type="match status" value="1"/>
</dbReference>
<feature type="domain" description="ARID" evidence="12">
    <location>
        <begin position="171"/>
        <end position="264"/>
    </location>
</feature>
<evidence type="ECO:0000313" key="16">
    <source>
        <dbReference type="Proteomes" id="UP000008698"/>
    </source>
</evidence>
<dbReference type="PROSITE" id="PS51184">
    <property type="entry name" value="JMJC"/>
    <property type="match status" value="1"/>
</dbReference>
<feature type="compositionally biased region" description="Polar residues" evidence="9">
    <location>
        <begin position="37"/>
        <end position="57"/>
    </location>
</feature>
<dbReference type="GO" id="GO:0000785">
    <property type="term" value="C:chromatin"/>
    <property type="evidence" value="ECO:0007669"/>
    <property type="project" value="TreeGrafter"/>
</dbReference>
<gene>
    <name evidence="15" type="ORF">VDBG_07586</name>
</gene>
<keyword evidence="5" id="KW-0862">Zinc</keyword>
<feature type="domain" description="JmjC" evidence="14">
    <location>
        <begin position="454"/>
        <end position="620"/>
    </location>
</feature>
<dbReference type="Pfam" id="PF01388">
    <property type="entry name" value="ARID"/>
    <property type="match status" value="1"/>
</dbReference>
<keyword evidence="15" id="KW-0489">Methyltransferase</keyword>
<keyword evidence="7" id="KW-0539">Nucleus</keyword>
<evidence type="ECO:0000256" key="3">
    <source>
        <dbReference type="ARBA" id="ARBA00022737"/>
    </source>
</evidence>
<dbReference type="PROSITE" id="PS50089">
    <property type="entry name" value="ZF_RING_2"/>
    <property type="match status" value="1"/>
</dbReference>
<dbReference type="SMART" id="SM00545">
    <property type="entry name" value="JmjN"/>
    <property type="match status" value="1"/>
</dbReference>
<dbReference type="InterPro" id="IPR001965">
    <property type="entry name" value="Znf_PHD"/>
</dbReference>
<comment type="subcellular location">
    <subcellularLocation>
        <location evidence="1">Nucleus</location>
    </subcellularLocation>
</comment>
<dbReference type="GeneID" id="9537520"/>
<evidence type="ECO:0000256" key="8">
    <source>
        <dbReference type="PROSITE-ProRule" id="PRU00175"/>
    </source>
</evidence>